<organism evidence="11 12">
    <name type="scientific">Sporolactobacillus terrae</name>
    <dbReference type="NCBI Taxonomy" id="269673"/>
    <lineage>
        <taxon>Bacteria</taxon>
        <taxon>Bacillati</taxon>
        <taxon>Bacillota</taxon>
        <taxon>Bacilli</taxon>
        <taxon>Bacillales</taxon>
        <taxon>Sporolactobacillaceae</taxon>
        <taxon>Sporolactobacillus</taxon>
    </lineage>
</organism>
<keyword evidence="8" id="KW-0560">Oxidoreductase</keyword>
<sequence>MGKTDVILIGASTAVFVMLDVLERCFPDQMKLWQGKIKQMIPSYGIQLADDPVLADKIQTETAQTLKLKK</sequence>
<comment type="pathway">
    <text evidence="3">Carbohydrate metabolism; tricarboxylic acid cycle; oxaloacetate from (S)-malate (quinone route): step 1/1.</text>
</comment>
<evidence type="ECO:0000256" key="7">
    <source>
        <dbReference type="ARBA" id="ARBA00022827"/>
    </source>
</evidence>
<keyword evidence="6" id="KW-0285">Flavoprotein</keyword>
<keyword evidence="12" id="KW-1185">Reference proteome</keyword>
<name>A0ABX5QA10_9BACL</name>
<evidence type="ECO:0000256" key="10">
    <source>
        <dbReference type="ARBA" id="ARBA00031550"/>
    </source>
</evidence>
<evidence type="ECO:0000256" key="4">
    <source>
        <dbReference type="ARBA" id="ARBA00013026"/>
    </source>
</evidence>
<proteinExistence type="predicted"/>
<protein>
    <recommendedName>
        <fullName evidence="4">malate dehydrogenase (quinone)</fullName>
        <ecNumber evidence="4">1.1.5.4</ecNumber>
    </recommendedName>
    <alternativeName>
        <fullName evidence="10">MQO</fullName>
    </alternativeName>
    <alternativeName>
        <fullName evidence="9">Malate dehydrogenase [quinone]</fullName>
    </alternativeName>
</protein>
<dbReference type="Proteomes" id="UP000285882">
    <property type="component" value="Chromosome"/>
</dbReference>
<comment type="catalytic activity">
    <reaction evidence="1">
        <text>(S)-malate + a quinone = a quinol + oxaloacetate</text>
        <dbReference type="Rhea" id="RHEA:46012"/>
        <dbReference type="ChEBI" id="CHEBI:15589"/>
        <dbReference type="ChEBI" id="CHEBI:16452"/>
        <dbReference type="ChEBI" id="CHEBI:24646"/>
        <dbReference type="ChEBI" id="CHEBI:132124"/>
        <dbReference type="EC" id="1.1.5.4"/>
    </reaction>
</comment>
<keyword evidence="7" id="KW-0274">FAD</keyword>
<reference evidence="11 12" key="1">
    <citation type="submission" date="2018-01" db="EMBL/GenBank/DDBJ databases">
        <title>Complete genome sequencing of Sporolactobacillus terrae DLG3.</title>
        <authorList>
            <person name="Nam Y.-D."/>
            <person name="Kang J."/>
            <person name="Chung W.-H."/>
        </authorList>
    </citation>
    <scope>NUCLEOTIDE SEQUENCE [LARGE SCALE GENOMIC DNA]</scope>
    <source>
        <strain evidence="11 12">DLG3</strain>
    </source>
</reference>
<gene>
    <name evidence="11" type="ORF">C0674_13230</name>
</gene>
<dbReference type="InterPro" id="IPR006231">
    <property type="entry name" value="MQO"/>
</dbReference>
<evidence type="ECO:0000256" key="1">
    <source>
        <dbReference type="ARBA" id="ARBA00001139"/>
    </source>
</evidence>
<accession>A0ABX5QA10</accession>
<evidence type="ECO:0000256" key="9">
    <source>
        <dbReference type="ARBA" id="ARBA00030660"/>
    </source>
</evidence>
<evidence type="ECO:0000256" key="5">
    <source>
        <dbReference type="ARBA" id="ARBA00022532"/>
    </source>
</evidence>
<evidence type="ECO:0000256" key="2">
    <source>
        <dbReference type="ARBA" id="ARBA00001974"/>
    </source>
</evidence>
<evidence type="ECO:0000313" key="12">
    <source>
        <dbReference type="Proteomes" id="UP000285882"/>
    </source>
</evidence>
<keyword evidence="5" id="KW-0816">Tricarboxylic acid cycle</keyword>
<evidence type="ECO:0000256" key="8">
    <source>
        <dbReference type="ARBA" id="ARBA00023002"/>
    </source>
</evidence>
<dbReference type="EC" id="1.1.5.4" evidence="4"/>
<dbReference type="EMBL" id="CP025688">
    <property type="protein sequence ID" value="QAA23482.1"/>
    <property type="molecule type" value="Genomic_DNA"/>
</dbReference>
<evidence type="ECO:0000313" key="11">
    <source>
        <dbReference type="EMBL" id="QAA23482.1"/>
    </source>
</evidence>
<comment type="cofactor">
    <cofactor evidence="2">
        <name>FAD</name>
        <dbReference type="ChEBI" id="CHEBI:57692"/>
    </cofactor>
</comment>
<evidence type="ECO:0000256" key="3">
    <source>
        <dbReference type="ARBA" id="ARBA00005012"/>
    </source>
</evidence>
<evidence type="ECO:0000256" key="6">
    <source>
        <dbReference type="ARBA" id="ARBA00022630"/>
    </source>
</evidence>
<dbReference type="Pfam" id="PF06039">
    <property type="entry name" value="Mqo"/>
    <property type="match status" value="1"/>
</dbReference>